<dbReference type="PANTHER" id="PTHR31616">
    <property type="entry name" value="TREHALASE"/>
    <property type="match status" value="1"/>
</dbReference>
<feature type="domain" description="Trehalase-like N-terminal" evidence="3">
    <location>
        <begin position="5"/>
        <end position="196"/>
    </location>
</feature>
<dbReference type="InterPro" id="IPR008928">
    <property type="entry name" value="6-hairpin_glycosidase_sf"/>
</dbReference>
<protein>
    <submittedName>
        <fullName evidence="4">Glycoside hydrolase family 15 protein</fullName>
    </submittedName>
</protein>
<dbReference type="InterPro" id="IPR012341">
    <property type="entry name" value="6hp_glycosidase-like_sf"/>
</dbReference>
<dbReference type="Pfam" id="PF19291">
    <property type="entry name" value="TREH_N"/>
    <property type="match status" value="1"/>
</dbReference>
<evidence type="ECO:0000259" key="2">
    <source>
        <dbReference type="Pfam" id="PF04784"/>
    </source>
</evidence>
<keyword evidence="4" id="KW-0378">Hydrolase</keyword>
<feature type="domain" description="GH15-like" evidence="1">
    <location>
        <begin position="228"/>
        <end position="538"/>
    </location>
</feature>
<comment type="caution">
    <text evidence="4">The sequence shown here is derived from an EMBL/GenBank/DDBJ whole genome shotgun (WGS) entry which is preliminary data.</text>
</comment>
<dbReference type="GO" id="GO:0016787">
    <property type="term" value="F:hydrolase activity"/>
    <property type="evidence" value="ECO:0007669"/>
    <property type="project" value="UniProtKB-KW"/>
</dbReference>
<evidence type="ECO:0000259" key="1">
    <source>
        <dbReference type="Pfam" id="PF00723"/>
    </source>
</evidence>
<dbReference type="Pfam" id="PF04784">
    <property type="entry name" value="DUF547"/>
    <property type="match status" value="1"/>
</dbReference>
<dbReference type="InterPro" id="IPR006869">
    <property type="entry name" value="DUF547"/>
</dbReference>
<dbReference type="Pfam" id="PF00723">
    <property type="entry name" value="Glyco_hydro_15"/>
    <property type="match status" value="1"/>
</dbReference>
<gene>
    <name evidence="4" type="ORF">KJB30_00925</name>
</gene>
<dbReference type="SUPFAM" id="SSF48208">
    <property type="entry name" value="Six-hairpin glycosidases"/>
    <property type="match status" value="1"/>
</dbReference>
<keyword evidence="5" id="KW-1185">Reference proteome</keyword>
<reference evidence="4 5" key="1">
    <citation type="submission" date="2021-05" db="EMBL/GenBank/DDBJ databases">
        <title>The draft genome of Geobacter chapellei DSM 13688.</title>
        <authorList>
            <person name="Xu Z."/>
            <person name="Masuda Y."/>
            <person name="Itoh H."/>
            <person name="Senoo K."/>
        </authorList>
    </citation>
    <scope>NUCLEOTIDE SEQUENCE [LARGE SCALE GENOMIC DNA]</scope>
    <source>
        <strain evidence="4 5">DSM 13688</strain>
    </source>
</reference>
<evidence type="ECO:0000259" key="3">
    <source>
        <dbReference type="Pfam" id="PF19291"/>
    </source>
</evidence>
<name>A0ABS5U3U5_9BACT</name>
<feature type="domain" description="DUF547" evidence="2">
    <location>
        <begin position="676"/>
        <end position="801"/>
    </location>
</feature>
<dbReference type="PANTHER" id="PTHR31616:SF0">
    <property type="entry name" value="GLUCAN 1,4-ALPHA-GLUCOSIDASE"/>
    <property type="match status" value="1"/>
</dbReference>
<accession>A0ABS5U3U5</accession>
<dbReference type="Gene3D" id="1.50.10.10">
    <property type="match status" value="1"/>
</dbReference>
<evidence type="ECO:0000313" key="4">
    <source>
        <dbReference type="EMBL" id="MBT1070338.1"/>
    </source>
</evidence>
<dbReference type="InterPro" id="IPR045582">
    <property type="entry name" value="Trehalase-like_N"/>
</dbReference>
<evidence type="ECO:0000313" key="5">
    <source>
        <dbReference type="Proteomes" id="UP000784128"/>
    </source>
</evidence>
<dbReference type="Proteomes" id="UP000784128">
    <property type="component" value="Unassembled WGS sequence"/>
</dbReference>
<dbReference type="RefSeq" id="WP_214296044.1">
    <property type="nucleotide sequence ID" value="NZ_JAHDYS010000001.1"/>
</dbReference>
<dbReference type="InterPro" id="IPR011613">
    <property type="entry name" value="GH15-like"/>
</dbReference>
<organism evidence="4 5">
    <name type="scientific">Pelotalea chapellei</name>
    <dbReference type="NCBI Taxonomy" id="44671"/>
    <lineage>
        <taxon>Bacteria</taxon>
        <taxon>Pseudomonadati</taxon>
        <taxon>Thermodesulfobacteriota</taxon>
        <taxon>Desulfuromonadia</taxon>
        <taxon>Geobacterales</taxon>
        <taxon>Geobacteraceae</taxon>
        <taxon>Pelotalea</taxon>
    </lineage>
</organism>
<dbReference type="EMBL" id="JAHDYS010000001">
    <property type="protein sequence ID" value="MBT1070338.1"/>
    <property type="molecule type" value="Genomic_DNA"/>
</dbReference>
<sequence>MYKKISDYGIIGNLHSVALVGRDGSIDWMCLPHIDSPSIFGAILDADDGGYFSISPDGEWDSVLSYLEDSNVLFGKFRTRTGFYTLTDFMTVPADEGRTCEQGGCVLVRLLHVQRGNVRVRVRFEPRFDYGRIIPQVTIFPGHGVVAAGNGEYVALSTTMNLEVQEAAAEGIWELNEGDRVALQLRYGAREPDQLSEKQAEELLLDTLTFWRTWLNRSGPGFFNDLGAHRKQVVRSLLVLKLLYYRPHGTMAAAATTSLPEVIGGVRNWDYRFSWVRDTSMALTALFQVGHVKETEGYLGWLNEIILKSKRNSLQVMYRLDGSENITEEILPHLEGFRGSHPVRTGNNAVSQKQFSIYGHVLIAAHLLVERNRTIDAEMWHGLRLMCGFVMSHWREPDWSIWEMRSNPRHFVHSKVMCWVTLDRCIRIAEITGAAGDLEQWEKARDEIGREVMSRGWDSKRQAFVLHYDSDALDGSSFLMSMSGFISFNDPRMLATVEAVRVDLAEKGFIYRYLADDGLPGSEGTFMACTLWLITNLARQGEIEEAELLLARVDEVGWPLHLLAEEYDPTWQEQLGNYPQAFSHEAYITAAMAIADAKGELRIKRPLQENVILPGEGEEHGVPSPPLPDEVADILDQAIISLNEFQADAARATTPLVERLGSLLRKMHSFDPAGLEEREEKISFWSNLFNILVLHNILALNVRESVKEIPWFYKRISCRVGSQFFSADCILNGILRGNRPGPGRLDLPLPSGDPRLSQSIRPCDPRLLFALSTGALSSPPITVLRPATLHADLQAAAESFIANHAEIDEQHKKIVLPRLFKWYDDFGKTAHDKAVFVAQFLEKDLARSISEHPESFKLEYMDYDWRVRFREPHATR</sequence>
<proteinExistence type="predicted"/>